<dbReference type="InterPro" id="IPR036866">
    <property type="entry name" value="RibonucZ/Hydroxyglut_hydro"/>
</dbReference>
<dbReference type="CDD" id="cd06262">
    <property type="entry name" value="metallo-hydrolase-like_MBL-fold"/>
    <property type="match status" value="1"/>
</dbReference>
<name>A0A4P6KDM6_9MICO</name>
<dbReference type="InterPro" id="IPR050114">
    <property type="entry name" value="UPF0173_UPF0282_UlaG_hydrolase"/>
</dbReference>
<dbReference type="SUPFAM" id="SSF56281">
    <property type="entry name" value="Metallo-hydrolase/oxidoreductase"/>
    <property type="match status" value="1"/>
</dbReference>
<dbReference type="SMART" id="SM00849">
    <property type="entry name" value="Lactamase_B"/>
    <property type="match status" value="1"/>
</dbReference>
<dbReference type="AlphaFoldDB" id="A0A4P6KDM6"/>
<dbReference type="OrthoDB" id="3190691at2"/>
<feature type="domain" description="Metallo-beta-lactamase" evidence="1">
    <location>
        <begin position="3"/>
        <end position="170"/>
    </location>
</feature>
<evidence type="ECO:0000313" key="3">
    <source>
        <dbReference type="Proteomes" id="UP000289260"/>
    </source>
</evidence>
<dbReference type="KEGG" id="ltr:EVS81_04430"/>
<accession>A0A4P6KDM6</accession>
<dbReference type="InterPro" id="IPR001279">
    <property type="entry name" value="Metallo-B-lactamas"/>
</dbReference>
<keyword evidence="3" id="KW-1185">Reference proteome</keyword>
<keyword evidence="2" id="KW-0378">Hydrolase</keyword>
<protein>
    <submittedName>
        <fullName evidence="2">MBL fold metallo-hydrolase</fullName>
    </submittedName>
</protein>
<evidence type="ECO:0000313" key="2">
    <source>
        <dbReference type="EMBL" id="QBE48170.1"/>
    </source>
</evidence>
<dbReference type="Pfam" id="PF13483">
    <property type="entry name" value="Lactamase_B_3"/>
    <property type="match status" value="1"/>
</dbReference>
<evidence type="ECO:0000259" key="1">
    <source>
        <dbReference type="SMART" id="SM00849"/>
    </source>
</evidence>
<dbReference type="RefSeq" id="WP_130109309.1">
    <property type="nucleotide sequence ID" value="NZ_CP035806.1"/>
</dbReference>
<dbReference type="Proteomes" id="UP000289260">
    <property type="component" value="Chromosome"/>
</dbReference>
<dbReference type="EMBL" id="CP035806">
    <property type="protein sequence ID" value="QBE48170.1"/>
    <property type="molecule type" value="Genomic_DNA"/>
</dbReference>
<organism evidence="2 3">
    <name type="scientific">Leucobacter triazinivorans</name>
    <dbReference type="NCBI Taxonomy" id="1784719"/>
    <lineage>
        <taxon>Bacteria</taxon>
        <taxon>Bacillati</taxon>
        <taxon>Actinomycetota</taxon>
        <taxon>Actinomycetes</taxon>
        <taxon>Micrococcales</taxon>
        <taxon>Microbacteriaceae</taxon>
        <taxon>Leucobacter</taxon>
    </lineage>
</organism>
<dbReference type="PANTHER" id="PTHR43546">
    <property type="entry name" value="UPF0173 METAL-DEPENDENT HYDROLASE MJ1163-RELATED"/>
    <property type="match status" value="1"/>
</dbReference>
<proteinExistence type="predicted"/>
<gene>
    <name evidence="2" type="ORF">EVS81_04430</name>
</gene>
<dbReference type="GO" id="GO:0016787">
    <property type="term" value="F:hydrolase activity"/>
    <property type="evidence" value="ECO:0007669"/>
    <property type="project" value="UniProtKB-KW"/>
</dbReference>
<dbReference type="PANTHER" id="PTHR43546:SF3">
    <property type="entry name" value="UPF0173 METAL-DEPENDENT HYDROLASE MJ1163"/>
    <property type="match status" value="1"/>
</dbReference>
<reference evidence="2 3" key="1">
    <citation type="submission" date="2019-02" db="EMBL/GenBank/DDBJ databases">
        <authorList>
            <person name="Sun L."/>
            <person name="Pan D."/>
            <person name="Wu X."/>
        </authorList>
    </citation>
    <scope>NUCLEOTIDE SEQUENCE [LARGE SCALE GENOMIC DNA]</scope>
    <source>
        <strain evidence="2 3">JW-1</strain>
    </source>
</reference>
<dbReference type="Gene3D" id="3.60.15.10">
    <property type="entry name" value="Ribonuclease Z/Hydroxyacylglutathione hydrolase-like"/>
    <property type="match status" value="1"/>
</dbReference>
<sequence>MLGHSSVAVAHEGRTLVIDPGILSDHGPLAAAEAVLVSHGHPDHLEAEALAGIDAEVWAPEDVAPMLRDSGIDQARIHVVGPGAAFRAAGIDVRVFGGEHAEVHPELPRARNNAHLIAGRILHTGDALPEVEAPEEVRALLLPIAAPWLRLADAIAYARGFGSAVAHPMHDGVLSEAGQHIFDGVLNATLGPQRYRRLAPGVPEPVS</sequence>